<evidence type="ECO:0000256" key="3">
    <source>
        <dbReference type="ARBA" id="ARBA00022630"/>
    </source>
</evidence>
<dbReference type="GO" id="GO:0033539">
    <property type="term" value="P:fatty acid beta-oxidation using acyl-CoA dehydrogenase"/>
    <property type="evidence" value="ECO:0007669"/>
    <property type="project" value="TreeGrafter"/>
</dbReference>
<dbReference type="GO" id="GO:0009055">
    <property type="term" value="F:electron transfer activity"/>
    <property type="evidence" value="ECO:0007669"/>
    <property type="project" value="InterPro"/>
</dbReference>
<dbReference type="PROSITE" id="PS00696">
    <property type="entry name" value="ETF_ALPHA"/>
    <property type="match status" value="1"/>
</dbReference>
<dbReference type="Gene3D" id="3.30.70.20">
    <property type="match status" value="1"/>
</dbReference>
<dbReference type="GO" id="GO:0050660">
    <property type="term" value="F:flavin adenine dinucleotide binding"/>
    <property type="evidence" value="ECO:0007669"/>
    <property type="project" value="InterPro"/>
</dbReference>
<gene>
    <name evidence="7" type="ORF">LCGC14_1295850</name>
</gene>
<evidence type="ECO:0000256" key="5">
    <source>
        <dbReference type="ARBA" id="ARBA00022982"/>
    </source>
</evidence>
<dbReference type="SUPFAM" id="SSF54862">
    <property type="entry name" value="4Fe-4S ferredoxins"/>
    <property type="match status" value="1"/>
</dbReference>
<dbReference type="PROSITE" id="PS00198">
    <property type="entry name" value="4FE4S_FER_1"/>
    <property type="match status" value="1"/>
</dbReference>
<dbReference type="InterPro" id="IPR001308">
    <property type="entry name" value="ETF_a/FixB"/>
</dbReference>
<evidence type="ECO:0000259" key="6">
    <source>
        <dbReference type="PROSITE" id="PS51379"/>
    </source>
</evidence>
<comment type="caution">
    <text evidence="7">The sequence shown here is derived from an EMBL/GenBank/DDBJ whole genome shotgun (WGS) entry which is preliminary data.</text>
</comment>
<dbReference type="InterPro" id="IPR033947">
    <property type="entry name" value="ETF_alpha_N"/>
</dbReference>
<dbReference type="Pfam" id="PF00766">
    <property type="entry name" value="ETF_alpha"/>
    <property type="match status" value="1"/>
</dbReference>
<dbReference type="AlphaFoldDB" id="A0A0F9KRD5"/>
<accession>A0A0F9KRD5</accession>
<dbReference type="PIRSF" id="PIRSF000089">
    <property type="entry name" value="Electra_flavoP_a"/>
    <property type="match status" value="1"/>
</dbReference>
<dbReference type="EMBL" id="LAZR01007516">
    <property type="protein sequence ID" value="KKM84769.1"/>
    <property type="molecule type" value="Genomic_DNA"/>
</dbReference>
<comment type="similarity">
    <text evidence="1">Belongs to the ETF alpha-subunit/FixB family.</text>
</comment>
<keyword evidence="5" id="KW-0249">Electron transport</keyword>
<evidence type="ECO:0000256" key="4">
    <source>
        <dbReference type="ARBA" id="ARBA00022827"/>
    </source>
</evidence>
<keyword evidence="4" id="KW-0274">FAD</keyword>
<dbReference type="PROSITE" id="PS51379">
    <property type="entry name" value="4FE4S_FER_2"/>
    <property type="match status" value="2"/>
</dbReference>
<dbReference type="InterPro" id="IPR017900">
    <property type="entry name" value="4Fe4S_Fe_S_CS"/>
</dbReference>
<dbReference type="PANTHER" id="PTHR43153">
    <property type="entry name" value="ELECTRON TRANSFER FLAVOPROTEIN ALPHA"/>
    <property type="match status" value="1"/>
</dbReference>
<feature type="domain" description="4Fe-4S ferredoxin-type" evidence="6">
    <location>
        <begin position="37"/>
        <end position="58"/>
    </location>
</feature>
<protein>
    <recommendedName>
        <fullName evidence="6">4Fe-4S ferredoxin-type domain-containing protein</fullName>
    </recommendedName>
</protein>
<dbReference type="Pfam" id="PF01012">
    <property type="entry name" value="ETF"/>
    <property type="match status" value="1"/>
</dbReference>
<dbReference type="SUPFAM" id="SSF52467">
    <property type="entry name" value="DHS-like NAD/FAD-binding domain"/>
    <property type="match status" value="1"/>
</dbReference>
<dbReference type="SMART" id="SM00893">
    <property type="entry name" value="ETF"/>
    <property type="match status" value="1"/>
</dbReference>
<dbReference type="InterPro" id="IPR014730">
    <property type="entry name" value="ETF_a/b_N"/>
</dbReference>
<dbReference type="InterPro" id="IPR018206">
    <property type="entry name" value="ETF_asu_C_CS"/>
</dbReference>
<dbReference type="Gene3D" id="3.40.50.620">
    <property type="entry name" value="HUPs"/>
    <property type="match status" value="1"/>
</dbReference>
<dbReference type="PANTHER" id="PTHR43153:SF1">
    <property type="entry name" value="ELECTRON TRANSFER FLAVOPROTEIN SUBUNIT ALPHA, MITOCHONDRIAL"/>
    <property type="match status" value="1"/>
</dbReference>
<dbReference type="InterPro" id="IPR017896">
    <property type="entry name" value="4Fe4S_Fe-S-bd"/>
</dbReference>
<keyword evidence="3" id="KW-0285">Flavoprotein</keyword>
<evidence type="ECO:0000256" key="2">
    <source>
        <dbReference type="ARBA" id="ARBA00022448"/>
    </source>
</evidence>
<reference evidence="7" key="1">
    <citation type="journal article" date="2015" name="Nature">
        <title>Complex archaea that bridge the gap between prokaryotes and eukaryotes.</title>
        <authorList>
            <person name="Spang A."/>
            <person name="Saw J.H."/>
            <person name="Jorgensen S.L."/>
            <person name="Zaremba-Niedzwiedzka K."/>
            <person name="Martijn J."/>
            <person name="Lind A.E."/>
            <person name="van Eijk R."/>
            <person name="Schleper C."/>
            <person name="Guy L."/>
            <person name="Ettema T.J."/>
        </authorList>
    </citation>
    <scope>NUCLEOTIDE SEQUENCE</scope>
</reference>
<proteinExistence type="inferred from homology"/>
<dbReference type="Pfam" id="PF13237">
    <property type="entry name" value="Fer4_10"/>
    <property type="match status" value="1"/>
</dbReference>
<feature type="domain" description="4Fe-4S ferredoxin-type" evidence="6">
    <location>
        <begin position="1"/>
        <end position="30"/>
    </location>
</feature>
<dbReference type="InterPro" id="IPR014729">
    <property type="entry name" value="Rossmann-like_a/b/a_fold"/>
</dbReference>
<dbReference type="InterPro" id="IPR014731">
    <property type="entry name" value="ETF_asu_C"/>
</dbReference>
<organism evidence="7">
    <name type="scientific">marine sediment metagenome</name>
    <dbReference type="NCBI Taxonomy" id="412755"/>
    <lineage>
        <taxon>unclassified sequences</taxon>
        <taxon>metagenomes</taxon>
        <taxon>ecological metagenomes</taxon>
    </lineage>
</organism>
<evidence type="ECO:0000313" key="7">
    <source>
        <dbReference type="EMBL" id="KKM84769.1"/>
    </source>
</evidence>
<keyword evidence="2" id="KW-0813">Transport</keyword>
<sequence>MSIKVDKELCSGCASCVDSCPYGAIELNSDIAMILPNCNLCGACVDICPEEAILIERDIGVSKKIDLSQFKGVWVIAEHFKDKIHPVAFQLVGKGRELADLLNVNLTLVILGGKFHDKLKEFNQYGMDEILYIRSPILKDYYSDLYVQVITELVIENKPEIILIGATPTGRDFAPRVAKRLNAGLTADCTGLDINPETKNLLQTRPTFGGNIMATILTPSGRPQMATVRPGIFKIAENAARDVKTKIIDYTFEEKDSVSKILKRIDKGRTSVNLEDAEIIVAGGRGVGSKENFKLLEELADVLGAELGGSRITVELNWLDPGRQIGQTGKTVSPKLYIACGISGAIQHVVGMQNADVIVAINKDPNAAIFNVAHYGIIGDLNEVIPALIQEIKKINSN</sequence>
<dbReference type="CDD" id="cd01715">
    <property type="entry name" value="ETF_alpha"/>
    <property type="match status" value="1"/>
</dbReference>
<evidence type="ECO:0000256" key="1">
    <source>
        <dbReference type="ARBA" id="ARBA00005817"/>
    </source>
</evidence>
<dbReference type="InterPro" id="IPR029035">
    <property type="entry name" value="DHS-like_NAD/FAD-binding_dom"/>
</dbReference>
<name>A0A0F9KRD5_9ZZZZ</name>
<dbReference type="Gene3D" id="3.40.50.1220">
    <property type="entry name" value="TPP-binding domain"/>
    <property type="match status" value="1"/>
</dbReference>
<dbReference type="SUPFAM" id="SSF52402">
    <property type="entry name" value="Adenine nucleotide alpha hydrolases-like"/>
    <property type="match status" value="1"/>
</dbReference>